<accession>A0AAQ3KCB2</accession>
<sequence length="154" mass="16327">MSTNFAAAAMVAVVAALTGSAAQMPLSCASNLVGRAAFINSTEMPPQSCCVPLKEAANNDFPYFYGLFNNTAILKAINVNIKQAIQMAKRYRVSADQSACQIAVVAPTINCNHSKLQAQLLLHRGVTSGSGARLLHRGSDARLLHRGENDGHSN</sequence>
<dbReference type="AlphaFoldDB" id="A0AAQ3KCB2"/>
<organism evidence="3 4">
    <name type="scientific">Canna indica</name>
    <name type="common">Indian-shot</name>
    <dbReference type="NCBI Taxonomy" id="4628"/>
    <lineage>
        <taxon>Eukaryota</taxon>
        <taxon>Viridiplantae</taxon>
        <taxon>Streptophyta</taxon>
        <taxon>Embryophyta</taxon>
        <taxon>Tracheophyta</taxon>
        <taxon>Spermatophyta</taxon>
        <taxon>Magnoliopsida</taxon>
        <taxon>Liliopsida</taxon>
        <taxon>Zingiberales</taxon>
        <taxon>Cannaceae</taxon>
        <taxon>Canna</taxon>
    </lineage>
</organism>
<dbReference type="EMBL" id="CP136893">
    <property type="protein sequence ID" value="WOL04568.1"/>
    <property type="molecule type" value="Genomic_DNA"/>
</dbReference>
<feature type="signal peptide" evidence="1">
    <location>
        <begin position="1"/>
        <end position="22"/>
    </location>
</feature>
<evidence type="ECO:0000313" key="4">
    <source>
        <dbReference type="Proteomes" id="UP001327560"/>
    </source>
</evidence>
<evidence type="ECO:0000313" key="3">
    <source>
        <dbReference type="EMBL" id="WOL04568.1"/>
    </source>
</evidence>
<dbReference type="InterPro" id="IPR016140">
    <property type="entry name" value="Bifunc_inhib/LTP/seed_store"/>
</dbReference>
<dbReference type="Pfam" id="PF14368">
    <property type="entry name" value="LTP_2"/>
    <property type="match status" value="1"/>
</dbReference>
<evidence type="ECO:0000259" key="2">
    <source>
        <dbReference type="Pfam" id="PF14368"/>
    </source>
</evidence>
<feature type="domain" description="Bifunctional inhibitor/plant lipid transfer protein/seed storage helical" evidence="2">
    <location>
        <begin position="9"/>
        <end position="100"/>
    </location>
</feature>
<proteinExistence type="predicted"/>
<keyword evidence="4" id="KW-1185">Reference proteome</keyword>
<protein>
    <submittedName>
        <fullName evidence="3">Lipid transfer-like protein VAS</fullName>
    </submittedName>
</protein>
<gene>
    <name evidence="3" type="ORF">Cni_G13289</name>
</gene>
<feature type="chain" id="PRO_5042925255" evidence="1">
    <location>
        <begin position="23"/>
        <end position="154"/>
    </location>
</feature>
<keyword evidence="1" id="KW-0732">Signal</keyword>
<reference evidence="3 4" key="1">
    <citation type="submission" date="2023-10" db="EMBL/GenBank/DDBJ databases">
        <title>Chromosome-scale genome assembly provides insights into flower coloration mechanisms of Canna indica.</title>
        <authorList>
            <person name="Li C."/>
        </authorList>
    </citation>
    <scope>NUCLEOTIDE SEQUENCE [LARGE SCALE GENOMIC DNA]</scope>
    <source>
        <tissue evidence="3">Flower</tissue>
    </source>
</reference>
<dbReference type="Proteomes" id="UP001327560">
    <property type="component" value="Chromosome 4"/>
</dbReference>
<evidence type="ECO:0000256" key="1">
    <source>
        <dbReference type="SAM" id="SignalP"/>
    </source>
</evidence>
<name>A0AAQ3KCB2_9LILI</name>
<dbReference type="CDD" id="cd00010">
    <property type="entry name" value="AAI_LTSS"/>
    <property type="match status" value="1"/>
</dbReference>